<dbReference type="Proteomes" id="UP001163823">
    <property type="component" value="Chromosome 7"/>
</dbReference>
<dbReference type="AlphaFoldDB" id="A0AAD7PMJ0"/>
<keyword evidence="1" id="KW-0812">Transmembrane</keyword>
<name>A0AAD7PMJ0_QUISA</name>
<keyword evidence="1" id="KW-0472">Membrane</keyword>
<protein>
    <submittedName>
        <fullName evidence="2">Uncharacterized protein</fullName>
    </submittedName>
</protein>
<gene>
    <name evidence="2" type="ORF">O6P43_016646</name>
</gene>
<dbReference type="KEGG" id="qsa:O6P43_016646"/>
<keyword evidence="1" id="KW-1133">Transmembrane helix</keyword>
<sequence length="70" mass="7966">MQKLNIKNNINLFLISFTILANPFEFSLSIGGFFFSLFLSSCSAHKHSIHQSPLNSSCLYLSLFHRSLSR</sequence>
<organism evidence="2 3">
    <name type="scientific">Quillaja saponaria</name>
    <name type="common">Soap bark tree</name>
    <dbReference type="NCBI Taxonomy" id="32244"/>
    <lineage>
        <taxon>Eukaryota</taxon>
        <taxon>Viridiplantae</taxon>
        <taxon>Streptophyta</taxon>
        <taxon>Embryophyta</taxon>
        <taxon>Tracheophyta</taxon>
        <taxon>Spermatophyta</taxon>
        <taxon>Magnoliopsida</taxon>
        <taxon>eudicotyledons</taxon>
        <taxon>Gunneridae</taxon>
        <taxon>Pentapetalae</taxon>
        <taxon>rosids</taxon>
        <taxon>fabids</taxon>
        <taxon>Fabales</taxon>
        <taxon>Quillajaceae</taxon>
        <taxon>Quillaja</taxon>
    </lineage>
</organism>
<evidence type="ECO:0000313" key="2">
    <source>
        <dbReference type="EMBL" id="KAJ7961286.1"/>
    </source>
</evidence>
<feature type="transmembrane region" description="Helical" evidence="1">
    <location>
        <begin position="12"/>
        <end position="39"/>
    </location>
</feature>
<evidence type="ECO:0000256" key="1">
    <source>
        <dbReference type="SAM" id="Phobius"/>
    </source>
</evidence>
<proteinExistence type="predicted"/>
<keyword evidence="3" id="KW-1185">Reference proteome</keyword>
<accession>A0AAD7PMJ0</accession>
<evidence type="ECO:0000313" key="3">
    <source>
        <dbReference type="Proteomes" id="UP001163823"/>
    </source>
</evidence>
<dbReference type="EMBL" id="JARAOO010000007">
    <property type="protein sequence ID" value="KAJ7961286.1"/>
    <property type="molecule type" value="Genomic_DNA"/>
</dbReference>
<reference evidence="2" key="1">
    <citation type="journal article" date="2023" name="Science">
        <title>Elucidation of the pathway for biosynthesis of saponin adjuvants from the soapbark tree.</title>
        <authorList>
            <person name="Reed J."/>
            <person name="Orme A."/>
            <person name="El-Demerdash A."/>
            <person name="Owen C."/>
            <person name="Martin L.B.B."/>
            <person name="Misra R.C."/>
            <person name="Kikuchi S."/>
            <person name="Rejzek M."/>
            <person name="Martin A.C."/>
            <person name="Harkess A."/>
            <person name="Leebens-Mack J."/>
            <person name="Louveau T."/>
            <person name="Stephenson M.J."/>
            <person name="Osbourn A."/>
        </authorList>
    </citation>
    <scope>NUCLEOTIDE SEQUENCE</scope>
    <source>
        <strain evidence="2">S10</strain>
    </source>
</reference>
<comment type="caution">
    <text evidence="2">The sequence shown here is derived from an EMBL/GenBank/DDBJ whole genome shotgun (WGS) entry which is preliminary data.</text>
</comment>